<evidence type="ECO:0000256" key="11">
    <source>
        <dbReference type="ARBA" id="ARBA00022833"/>
    </source>
</evidence>
<keyword evidence="7" id="KW-0479">Metal-binding</keyword>
<keyword evidence="10" id="KW-0256">Endoplasmic reticulum</keyword>
<dbReference type="GO" id="GO:0016567">
    <property type="term" value="P:protein ubiquitination"/>
    <property type="evidence" value="ECO:0007669"/>
    <property type="project" value="TreeGrafter"/>
</dbReference>
<evidence type="ECO:0000256" key="15">
    <source>
        <dbReference type="ARBA" id="ARBA00063040"/>
    </source>
</evidence>
<dbReference type="Gene3D" id="3.30.40.10">
    <property type="entry name" value="Zinc/RING finger domain, C3HC4 (zinc finger)"/>
    <property type="match status" value="1"/>
</dbReference>
<evidence type="ECO:0000259" key="21">
    <source>
        <dbReference type="PROSITE" id="PS50089"/>
    </source>
</evidence>
<dbReference type="OMA" id="MANFNTF"/>
<keyword evidence="23" id="KW-1185">Reference proteome</keyword>
<reference evidence="22" key="1">
    <citation type="submission" date="2021-04" db="EMBL/GenBank/DDBJ databases">
        <authorList>
            <consortium name="Wellcome Sanger Institute Data Sharing"/>
        </authorList>
    </citation>
    <scope>NUCLEOTIDE SEQUENCE [LARGE SCALE GENOMIC DNA]</scope>
</reference>
<dbReference type="InterPro" id="IPR013083">
    <property type="entry name" value="Znf_RING/FYVE/PHD"/>
</dbReference>
<comment type="function">
    <text evidence="14">E3 ubiquitin-protein ligase that plays a key role in endosome organization by retaining vesicles in the perinuclear cloud. Acts as a platform for perinuclear positioning of the endosomal system by mediating ubiquitination of SQSTM1 through interaction with the ubiquitin conjugating enzyme UBE2J1. Ubiquitinated SQSTM1 attracts specific vesicle-associated adapters, forming a molecular bridge that restrains cognate vesicles in the perinuclear region and organizes the endosomal pathway for efficient cargo transport. Also acts as a regulator of type I interferon production in response to viral infection by mediating the formation of 'Lys-11'-linked polyubiquitin chains on TMEM173/STING, leading to stabilize TMEM173/STING. Also required to limit type I interferon response by promoting autophagic degradation of IRF3.</text>
</comment>
<dbReference type="GO" id="GO:0006511">
    <property type="term" value="P:ubiquitin-dependent protein catabolic process"/>
    <property type="evidence" value="ECO:0007669"/>
    <property type="project" value="TreeGrafter"/>
</dbReference>
<dbReference type="SUPFAM" id="SSF57850">
    <property type="entry name" value="RING/U-box"/>
    <property type="match status" value="1"/>
</dbReference>
<evidence type="ECO:0000256" key="4">
    <source>
        <dbReference type="ARBA" id="ARBA00012483"/>
    </source>
</evidence>
<keyword evidence="9" id="KW-0833">Ubl conjugation pathway</keyword>
<dbReference type="PANTHER" id="PTHR22696">
    <property type="entry name" value="E3 UBIQUITIN-PROTEIN LIGASE RNF26"/>
    <property type="match status" value="1"/>
</dbReference>
<sequence>TFCVHFVNVVSLVVGRCVDACYLLLDLILRTSGWLLHFLSGVGFYFHNTLVILSSSTLVEYWNFAVFSFLTITEAISGATHATLHAVESWLQMLGGVFESFKMVGHLLCHVAWRTKDVLHRGFILGSCVLRQTCEGILIVLSLILYFVNTVVNIVLIGTQNCLSLLAGVWDTVADPIYKVAELALNLLTFLYSCLVGASVLLLMPCQLLLDFLGALGRVFITVFMVDSHSLLATAVAISLALVVLNPRLPAFAGRLSLRWASALPGARGVWTTFVRLYTVMLESALAFQVVHTETTHGMSRTRLPLTEAELLPESSLSLDDSARPQGLQHTGPGSGDAGMNTSHLSSAIEDGELLRLLKEQEERKKCVICQDMSKTVLLLPCCHLCLCRHCADILTQRRPAQQRCCPLCRQPITETLDVFL</sequence>
<dbReference type="PROSITE" id="PS50089">
    <property type="entry name" value="ZF_RING_2"/>
    <property type="match status" value="1"/>
</dbReference>
<feature type="domain" description="RING-type" evidence="21">
    <location>
        <begin position="367"/>
        <end position="410"/>
    </location>
</feature>
<reference evidence="22" key="3">
    <citation type="submission" date="2025-09" db="UniProtKB">
        <authorList>
            <consortium name="Ensembl"/>
        </authorList>
    </citation>
    <scope>IDENTIFICATION</scope>
</reference>
<reference evidence="22" key="2">
    <citation type="submission" date="2025-08" db="UniProtKB">
        <authorList>
            <consortium name="Ensembl"/>
        </authorList>
    </citation>
    <scope>IDENTIFICATION</scope>
</reference>
<evidence type="ECO:0000256" key="1">
    <source>
        <dbReference type="ARBA" id="ARBA00000900"/>
    </source>
</evidence>
<dbReference type="InterPro" id="IPR001841">
    <property type="entry name" value="Znf_RING"/>
</dbReference>
<evidence type="ECO:0000256" key="6">
    <source>
        <dbReference type="ARBA" id="ARBA00022692"/>
    </source>
</evidence>
<evidence type="ECO:0000256" key="13">
    <source>
        <dbReference type="ARBA" id="ARBA00023136"/>
    </source>
</evidence>
<dbReference type="InParanoid" id="A0A665TD20"/>
<feature type="transmembrane region" description="Helical" evidence="20">
    <location>
        <begin position="231"/>
        <end position="249"/>
    </location>
</feature>
<keyword evidence="12 20" id="KW-1133">Transmembrane helix</keyword>
<keyword evidence="6 20" id="KW-0812">Transmembrane</keyword>
<evidence type="ECO:0000256" key="18">
    <source>
        <dbReference type="PROSITE-ProRule" id="PRU00175"/>
    </source>
</evidence>
<evidence type="ECO:0000256" key="3">
    <source>
        <dbReference type="ARBA" id="ARBA00004906"/>
    </source>
</evidence>
<evidence type="ECO:0000256" key="7">
    <source>
        <dbReference type="ARBA" id="ARBA00022723"/>
    </source>
</evidence>
<comment type="catalytic activity">
    <reaction evidence="1">
        <text>S-ubiquitinyl-[E2 ubiquitin-conjugating enzyme]-L-cysteine + [acceptor protein]-L-lysine = [E2 ubiquitin-conjugating enzyme]-L-cysteine + N(6)-ubiquitinyl-[acceptor protein]-L-lysine.</text>
        <dbReference type="EC" id="2.3.2.27"/>
    </reaction>
</comment>
<dbReference type="Proteomes" id="UP000472264">
    <property type="component" value="Chromosome 14"/>
</dbReference>
<dbReference type="Pfam" id="PF13920">
    <property type="entry name" value="zf-C3HC4_3"/>
    <property type="match status" value="1"/>
</dbReference>
<dbReference type="GO" id="GO:0008270">
    <property type="term" value="F:zinc ion binding"/>
    <property type="evidence" value="ECO:0007669"/>
    <property type="project" value="UniProtKB-KW"/>
</dbReference>
<dbReference type="AlphaFoldDB" id="A0A665TD20"/>
<evidence type="ECO:0000256" key="16">
    <source>
        <dbReference type="ARBA" id="ARBA00067352"/>
    </source>
</evidence>
<dbReference type="PANTHER" id="PTHR22696:SF1">
    <property type="entry name" value="E3 UBIQUITIN-PROTEIN LIGASE RNF26"/>
    <property type="match status" value="1"/>
</dbReference>
<keyword evidence="5" id="KW-0808">Transferase</keyword>
<comment type="subunit">
    <text evidence="15">Interacts with INCA1. Interacts with TMEM43, ENDOD1, TMEM33 and TMED1 to form a complex capable of modulating innate immune signaling through the cGAS-STING pathway. Interacts with UBE2J1; this interaction is important for SQSTM1 ubiquitination.</text>
</comment>
<evidence type="ECO:0000256" key="8">
    <source>
        <dbReference type="ARBA" id="ARBA00022771"/>
    </source>
</evidence>
<evidence type="ECO:0000256" key="5">
    <source>
        <dbReference type="ARBA" id="ARBA00022679"/>
    </source>
</evidence>
<evidence type="ECO:0000256" key="12">
    <source>
        <dbReference type="ARBA" id="ARBA00022989"/>
    </source>
</evidence>
<dbReference type="GO" id="GO:0005789">
    <property type="term" value="C:endoplasmic reticulum membrane"/>
    <property type="evidence" value="ECO:0007669"/>
    <property type="project" value="UniProtKB-SubCell"/>
</dbReference>
<dbReference type="GO" id="GO:0061630">
    <property type="term" value="F:ubiquitin protein ligase activity"/>
    <property type="evidence" value="ECO:0007669"/>
    <property type="project" value="UniProtKB-EC"/>
</dbReference>
<evidence type="ECO:0000256" key="20">
    <source>
        <dbReference type="SAM" id="Phobius"/>
    </source>
</evidence>
<accession>A0A665TD20</accession>
<evidence type="ECO:0000256" key="19">
    <source>
        <dbReference type="SAM" id="MobiDB-lite"/>
    </source>
</evidence>
<comment type="subcellular location">
    <subcellularLocation>
        <location evidence="2">Endoplasmic reticulum membrane</location>
        <topology evidence="2">Multi-pass membrane protein</topology>
    </subcellularLocation>
</comment>
<evidence type="ECO:0000256" key="2">
    <source>
        <dbReference type="ARBA" id="ARBA00004477"/>
    </source>
</evidence>
<evidence type="ECO:0000256" key="14">
    <source>
        <dbReference type="ARBA" id="ARBA00057605"/>
    </source>
</evidence>
<feature type="region of interest" description="Disordered" evidence="19">
    <location>
        <begin position="318"/>
        <end position="343"/>
    </location>
</feature>
<evidence type="ECO:0000256" key="9">
    <source>
        <dbReference type="ARBA" id="ARBA00022786"/>
    </source>
</evidence>
<evidence type="ECO:0000313" key="23">
    <source>
        <dbReference type="Proteomes" id="UP000472264"/>
    </source>
</evidence>
<evidence type="ECO:0000256" key="10">
    <source>
        <dbReference type="ARBA" id="ARBA00022824"/>
    </source>
</evidence>
<comment type="pathway">
    <text evidence="3">Protein modification; protein ubiquitination.</text>
</comment>
<keyword evidence="8 18" id="KW-0863">Zinc-finger</keyword>
<protein>
    <recommendedName>
        <fullName evidence="16">E3 ubiquitin-protein ligase RNF26</fullName>
        <ecNumber evidence="4">2.3.2.27</ecNumber>
    </recommendedName>
    <alternativeName>
        <fullName evidence="17">RING finger protein 26</fullName>
    </alternativeName>
</protein>
<dbReference type="EC" id="2.3.2.27" evidence="4"/>
<dbReference type="Ensembl" id="ENSENLT00000004116.1">
    <property type="protein sequence ID" value="ENSENLP00000003882.1"/>
    <property type="gene ID" value="ENSENLG00000001944.1"/>
</dbReference>
<evidence type="ECO:0000256" key="17">
    <source>
        <dbReference type="ARBA" id="ARBA00075536"/>
    </source>
</evidence>
<name>A0A665TD20_ECHNA</name>
<feature type="transmembrane region" description="Helical" evidence="20">
    <location>
        <begin position="177"/>
        <end position="201"/>
    </location>
</feature>
<organism evidence="22 23">
    <name type="scientific">Echeneis naucrates</name>
    <name type="common">Live sharksucker</name>
    <dbReference type="NCBI Taxonomy" id="173247"/>
    <lineage>
        <taxon>Eukaryota</taxon>
        <taxon>Metazoa</taxon>
        <taxon>Chordata</taxon>
        <taxon>Craniata</taxon>
        <taxon>Vertebrata</taxon>
        <taxon>Euteleostomi</taxon>
        <taxon>Actinopterygii</taxon>
        <taxon>Neopterygii</taxon>
        <taxon>Teleostei</taxon>
        <taxon>Neoteleostei</taxon>
        <taxon>Acanthomorphata</taxon>
        <taxon>Carangaria</taxon>
        <taxon>Carangiformes</taxon>
        <taxon>Echeneidae</taxon>
        <taxon>Echeneis</taxon>
    </lineage>
</organism>
<proteinExistence type="predicted"/>
<keyword evidence="13 20" id="KW-0472">Membrane</keyword>
<keyword evidence="11" id="KW-0862">Zinc</keyword>
<dbReference type="FunFam" id="3.30.40.10:FF:000387">
    <property type="entry name" value="RING finger protein 26"/>
    <property type="match status" value="1"/>
</dbReference>
<feature type="transmembrane region" description="Helical" evidence="20">
    <location>
        <begin position="134"/>
        <end position="157"/>
    </location>
</feature>
<evidence type="ECO:0000313" key="22">
    <source>
        <dbReference type="Ensembl" id="ENSENLP00000003882.1"/>
    </source>
</evidence>